<keyword evidence="1" id="KW-0614">Plasmid</keyword>
<dbReference type="KEGG" id="ksc:CD178_03457"/>
<dbReference type="AlphaFoldDB" id="A0A347WH58"/>
<protein>
    <submittedName>
        <fullName evidence="1">Uncharacterized protein</fullName>
    </submittedName>
</protein>
<dbReference type="OrthoDB" id="7225648at2"/>
<gene>
    <name evidence="1" type="ORF">CD178_03457</name>
</gene>
<accession>A0A347WH58</accession>
<evidence type="ECO:0000313" key="2">
    <source>
        <dbReference type="Proteomes" id="UP000264120"/>
    </source>
</evidence>
<organism evidence="1 2">
    <name type="scientific">Komagataeibacter saccharivorans</name>
    <dbReference type="NCBI Taxonomy" id="265959"/>
    <lineage>
        <taxon>Bacteria</taxon>
        <taxon>Pseudomonadati</taxon>
        <taxon>Pseudomonadota</taxon>
        <taxon>Alphaproteobacteria</taxon>
        <taxon>Acetobacterales</taxon>
        <taxon>Acetobacteraceae</taxon>
        <taxon>Komagataeibacter</taxon>
    </lineage>
</organism>
<dbReference type="EMBL" id="CP023039">
    <property type="protein sequence ID" value="AXY24201.1"/>
    <property type="molecule type" value="Genomic_DNA"/>
</dbReference>
<name>A0A347WH58_9PROT</name>
<geneLocation type="plasmid" evidence="1 2">
    <name>unnamed3</name>
</geneLocation>
<sequence length="246" mass="28139">MSCRPAAVTGGHGPIPLCVPRDRAKQAAGTGARWDAGQRCFFWDSGIASIPENGPIRAFLPFRFRPDRRPPYVRPWMVPQSLWGWNLRAMLRREDWDRIRRDAYRRAGYRCRICGGAGPDHPVEADEGWAYDDTRFVQVLKGVIALCPDCHAVRHWGRSMATGKEQHVLRWLAWINGWTYAEARVCADEAMALWHWRSGHTDWTCDIRWVEKVFGVRPVADAMDRAAATQQGLIALARQSRDGEMR</sequence>
<reference evidence="1 2" key="1">
    <citation type="submission" date="2017-08" db="EMBL/GenBank/DDBJ databases">
        <title>Complete genome sequence of Gluconacetobacter saccharivorans CV1 isolated from Fermented Vinegar.</title>
        <authorList>
            <person name="Kim S.-Y."/>
        </authorList>
    </citation>
    <scope>NUCLEOTIDE SEQUENCE [LARGE SCALE GENOMIC DNA]</scope>
    <source>
        <strain evidence="1 2">CV1</strain>
        <plasmid evidence="1 2">unnamed3</plasmid>
    </source>
</reference>
<dbReference type="Proteomes" id="UP000264120">
    <property type="component" value="Plasmid unnamed3"/>
</dbReference>
<keyword evidence="2" id="KW-1185">Reference proteome</keyword>
<proteinExistence type="predicted"/>
<evidence type="ECO:0000313" key="1">
    <source>
        <dbReference type="EMBL" id="AXY24201.1"/>
    </source>
</evidence>